<dbReference type="GO" id="GO:0046872">
    <property type="term" value="F:metal ion binding"/>
    <property type="evidence" value="ECO:0007669"/>
    <property type="project" value="InterPro"/>
</dbReference>
<keyword evidence="4" id="KW-0067">ATP-binding</keyword>
<dbReference type="InterPro" id="IPR016185">
    <property type="entry name" value="PreATP-grasp_dom_sf"/>
</dbReference>
<protein>
    <submittedName>
        <fullName evidence="7">Acetyl-CoA carboxylase2</fullName>
    </submittedName>
</protein>
<dbReference type="SUPFAM" id="SSF52440">
    <property type="entry name" value="PreATP-grasp domain"/>
    <property type="match status" value="1"/>
</dbReference>
<dbReference type="FunFam" id="3.90.226.10:FF:000010">
    <property type="entry name" value="acetyl-CoA carboxylase isoform X2"/>
    <property type="match status" value="1"/>
</dbReference>
<feature type="compositionally biased region" description="Low complexity" evidence="6">
    <location>
        <begin position="18"/>
        <end position="37"/>
    </location>
</feature>
<name>A0A1D6EDR5_MAIZE</name>
<dbReference type="FunFam" id="3.40.50.20:FF:000005">
    <property type="entry name" value="acetyl-CoA carboxylase isoform X2"/>
    <property type="match status" value="1"/>
</dbReference>
<dbReference type="InterPro" id="IPR034733">
    <property type="entry name" value="AcCoA_carboxyl_beta"/>
</dbReference>
<feature type="compositionally biased region" description="Basic and acidic residues" evidence="6">
    <location>
        <begin position="47"/>
        <end position="60"/>
    </location>
</feature>
<evidence type="ECO:0000256" key="2">
    <source>
        <dbReference type="ARBA" id="ARBA00022598"/>
    </source>
</evidence>
<dbReference type="Gene3D" id="3.40.50.20">
    <property type="match status" value="1"/>
</dbReference>
<dbReference type="SUPFAM" id="SSF52096">
    <property type="entry name" value="ClpP/crotonase"/>
    <property type="match status" value="1"/>
</dbReference>
<dbReference type="InterPro" id="IPR011764">
    <property type="entry name" value="Biotin_carboxylation_dom"/>
</dbReference>
<dbReference type="Gene3D" id="3.30.1490.20">
    <property type="entry name" value="ATP-grasp fold, A domain"/>
    <property type="match status" value="1"/>
</dbReference>
<feature type="region of interest" description="Disordered" evidence="6">
    <location>
        <begin position="18"/>
        <end position="63"/>
    </location>
</feature>
<gene>
    <name evidence="7" type="ORF">ZEAMMB73_Zm00001d004125</name>
</gene>
<keyword evidence="3" id="KW-0547">Nucleotide-binding</keyword>
<dbReference type="EMBL" id="CM007648">
    <property type="protein sequence ID" value="ONM18434.1"/>
    <property type="molecule type" value="Genomic_DNA"/>
</dbReference>
<dbReference type="Gene3D" id="3.30.470.20">
    <property type="entry name" value="ATP-grasp fold, B domain"/>
    <property type="match status" value="1"/>
</dbReference>
<keyword evidence="2" id="KW-0436">Ligase</keyword>
<dbReference type="Gene3D" id="3.90.226.10">
    <property type="entry name" value="2-enoyl-CoA Hydratase, Chain A, domain 1"/>
    <property type="match status" value="1"/>
</dbReference>
<dbReference type="Gene3D" id="3.90.1770.10">
    <property type="entry name" value="PreATP-grasp domain"/>
    <property type="match status" value="1"/>
</dbReference>
<accession>A0A1D6EDR5</accession>
<evidence type="ECO:0000256" key="4">
    <source>
        <dbReference type="ARBA" id="ARBA00022840"/>
    </source>
</evidence>
<dbReference type="GO" id="GO:0005524">
    <property type="term" value="F:ATP binding"/>
    <property type="evidence" value="ECO:0007669"/>
    <property type="project" value="UniProtKB-UniRule"/>
</dbReference>
<evidence type="ECO:0000256" key="6">
    <source>
        <dbReference type="SAM" id="MobiDB-lite"/>
    </source>
</evidence>
<evidence type="ECO:0000256" key="5">
    <source>
        <dbReference type="ARBA" id="ARBA00023267"/>
    </source>
</evidence>
<dbReference type="PROSITE" id="PS50979">
    <property type="entry name" value="BC"/>
    <property type="match status" value="1"/>
</dbReference>
<sequence>MSQLGLAAAASKALPLLPNRQRSSAGTTFSSSSLSRPLNRRKSRTRSLRDGGDGVSDAKKHSQSVRQGLAGIIDLPSEAPSEVDISHGSEDPRGPTDSYQMNGIINETHNGRHASVSKVVEFCAALGGKTPIHSILVANNGMAAAKFMRSVRTWANDTFGSEKAIQLIAMATPEDMRINAEHIRIADQFVEVPGGTNNNNYANVQLIVEMAQKLGVSAVWPGWGHASENPELPDVLTAKGIVFLGPPASSMNALGDKVGSALIAQAAGVPTLAWSGSHVEVPLECCLDAIPEEMYRKACVTTTEEAVASCQVVGYPAMIKASWGGGGKGIRKVHNDDEVRALFKQVQGEVPGSPIFVMRLASQSRHLEVQLLCDQYGNVAALHSRDCSVQRRHQKIIEEGPVTVAPRETVKALEQAARRLAKAVGYVPANIGGPLPITKPLDPPDRPVAYIPENTCDPRAAICGVDDSQGKWLGGMFDKDSFVETFEGWAKTVVTGRAKLGGIPVGVIAVETQTMMQIIPADPGQLDSHERSVPRAGQVWFPDSATKTAQALLDFNREGLPLFILANWRGFSGGQRDLFEGILQAGSTIVENLRTYNQPAFVYIPMAGELRGGAWVVVDSKINPDRIECYAERTAKGNVLEPQGLIEIKFRSEELQDCMGRLDPELINLKAKLQDVNHGNGSLPDIEGIRKSIEARTKQLLPLYTQIAIRFAELHDTSLRMAAKGVIKKVVDWEESRSFFYKRLRRRIAEDVLAKEIRQIVGDKFTHQLAMELIKEWYLASQATTGSTGWDDDDAFVAWKDSPENYKGHIQKLRAQKVSHSLSDLADSSSDLQAFSQGLSTLLDKMDPSQRAKFVQEVKKVLD</sequence>
<dbReference type="InterPro" id="IPR049076">
    <property type="entry name" value="ACCA"/>
</dbReference>
<dbReference type="InterPro" id="IPR011763">
    <property type="entry name" value="COA_CT_C"/>
</dbReference>
<dbReference type="Pfam" id="PF01039">
    <property type="entry name" value="Carboxyl_trans"/>
    <property type="match status" value="1"/>
</dbReference>
<dbReference type="InterPro" id="IPR005481">
    <property type="entry name" value="BC-like_N"/>
</dbReference>
<evidence type="ECO:0000256" key="3">
    <source>
        <dbReference type="ARBA" id="ARBA00022741"/>
    </source>
</evidence>
<evidence type="ECO:0000313" key="7">
    <source>
        <dbReference type="EMBL" id="ONM18434.1"/>
    </source>
</evidence>
<dbReference type="PANTHER" id="PTHR45728">
    <property type="entry name" value="ACETYL-COA CARBOXYLASE, ISOFORM A"/>
    <property type="match status" value="1"/>
</dbReference>
<keyword evidence="5" id="KW-0092">Biotin</keyword>
<dbReference type="AlphaFoldDB" id="A0A1D6EDR5"/>
<dbReference type="PROSITE" id="PS50989">
    <property type="entry name" value="COA_CT_CTER"/>
    <property type="match status" value="1"/>
</dbReference>
<dbReference type="GO" id="GO:0003989">
    <property type="term" value="F:acetyl-CoA carboxylase activity"/>
    <property type="evidence" value="ECO:0007669"/>
    <property type="project" value="InterPro"/>
</dbReference>
<organism evidence="7">
    <name type="scientific">Zea mays</name>
    <name type="common">Maize</name>
    <dbReference type="NCBI Taxonomy" id="4577"/>
    <lineage>
        <taxon>Eukaryota</taxon>
        <taxon>Viridiplantae</taxon>
        <taxon>Streptophyta</taxon>
        <taxon>Embryophyta</taxon>
        <taxon>Tracheophyta</taxon>
        <taxon>Spermatophyta</taxon>
        <taxon>Magnoliopsida</taxon>
        <taxon>Liliopsida</taxon>
        <taxon>Poales</taxon>
        <taxon>Poaceae</taxon>
        <taxon>PACMAD clade</taxon>
        <taxon>Panicoideae</taxon>
        <taxon>Andropogonodae</taxon>
        <taxon>Andropogoneae</taxon>
        <taxon>Tripsacinae</taxon>
        <taxon>Zea</taxon>
    </lineage>
</organism>
<evidence type="ECO:0000256" key="1">
    <source>
        <dbReference type="ARBA" id="ARBA00001953"/>
    </source>
</evidence>
<dbReference type="PANTHER" id="PTHR45728:SF4">
    <property type="entry name" value="ACETYL-COA CARBOXYLASE 2"/>
    <property type="match status" value="1"/>
</dbReference>
<comment type="cofactor">
    <cofactor evidence="1">
        <name>biotin</name>
        <dbReference type="ChEBI" id="CHEBI:57586"/>
    </cofactor>
</comment>
<dbReference type="InterPro" id="IPR011761">
    <property type="entry name" value="ATP-grasp"/>
</dbReference>
<dbReference type="PROSITE" id="PS50975">
    <property type="entry name" value="ATP_GRASP"/>
    <property type="match status" value="1"/>
</dbReference>
<dbReference type="Pfam" id="PF00289">
    <property type="entry name" value="Biotin_carb_N"/>
    <property type="match status" value="1"/>
</dbReference>
<dbReference type="FunFam" id="3.30.1490.20:FF:000003">
    <property type="entry name" value="acetyl-CoA carboxylase isoform X1"/>
    <property type="match status" value="1"/>
</dbReference>
<dbReference type="SUPFAM" id="SSF56059">
    <property type="entry name" value="Glutathione synthetase ATP-binding domain-like"/>
    <property type="match status" value="1"/>
</dbReference>
<dbReference type="InterPro" id="IPR029045">
    <property type="entry name" value="ClpP/crotonase-like_dom_sf"/>
</dbReference>
<dbReference type="InterPro" id="IPR013815">
    <property type="entry name" value="ATP_grasp_subdomain_1"/>
</dbReference>
<proteinExistence type="predicted"/>
<reference evidence="7" key="1">
    <citation type="submission" date="2015-12" db="EMBL/GenBank/DDBJ databases">
        <title>Update maize B73 reference genome by single molecule sequencing technologies.</title>
        <authorList>
            <consortium name="Maize Genome Sequencing Project"/>
            <person name="Ware D."/>
        </authorList>
    </citation>
    <scope>NUCLEOTIDE SEQUENCE [LARGE SCALE GENOMIC DNA]</scope>
    <source>
        <tissue evidence="7">Seedling</tissue>
    </source>
</reference>